<comment type="caution">
    <text evidence="7">The sequence shown here is derived from an EMBL/GenBank/DDBJ whole genome shotgun (WGS) entry which is preliminary data.</text>
</comment>
<evidence type="ECO:0000256" key="2">
    <source>
        <dbReference type="ARBA" id="ARBA00008576"/>
    </source>
</evidence>
<protein>
    <recommendedName>
        <fullName evidence="4">Pre-mRNA-splicing factor</fullName>
    </recommendedName>
</protein>
<feature type="region of interest" description="Disordered" evidence="5">
    <location>
        <begin position="275"/>
        <end position="374"/>
    </location>
</feature>
<keyword evidence="3 4" id="KW-0539">Nucleus</keyword>
<feature type="compositionally biased region" description="Basic and acidic residues" evidence="5">
    <location>
        <begin position="65"/>
        <end position="75"/>
    </location>
</feature>
<evidence type="ECO:0000313" key="8">
    <source>
        <dbReference type="Proteomes" id="UP000811619"/>
    </source>
</evidence>
<evidence type="ECO:0000256" key="1">
    <source>
        <dbReference type="ARBA" id="ARBA00004123"/>
    </source>
</evidence>
<comment type="subcellular location">
    <subcellularLocation>
        <location evidence="1 4">Nucleus</location>
    </subcellularLocation>
</comment>
<dbReference type="PANTHER" id="PTHR15818">
    <property type="entry name" value="G PATCH AND KOW-CONTAINING"/>
    <property type="match status" value="1"/>
</dbReference>
<dbReference type="InterPro" id="IPR026822">
    <property type="entry name" value="Spp2/MOS2_G-patch"/>
</dbReference>
<evidence type="ECO:0000259" key="6">
    <source>
        <dbReference type="Pfam" id="PF12656"/>
    </source>
</evidence>
<evidence type="ECO:0000256" key="3">
    <source>
        <dbReference type="ARBA" id="ARBA00023242"/>
    </source>
</evidence>
<dbReference type="GO" id="GO:0005681">
    <property type="term" value="C:spliceosomal complex"/>
    <property type="evidence" value="ECO:0007669"/>
    <property type="project" value="UniProtKB-UniRule"/>
</dbReference>
<evidence type="ECO:0000256" key="5">
    <source>
        <dbReference type="SAM" id="MobiDB-lite"/>
    </source>
</evidence>
<feature type="compositionally biased region" description="Low complexity" evidence="5">
    <location>
        <begin position="13"/>
        <end position="25"/>
    </location>
</feature>
<dbReference type="Proteomes" id="UP000811619">
    <property type="component" value="Unassembled WGS sequence"/>
</dbReference>
<keyword evidence="4" id="KW-0508">mRNA splicing</keyword>
<accession>A0A8K0J7I8</accession>
<proteinExistence type="inferred from homology"/>
<organism evidence="7 8">
    <name type="scientific">Claviceps africana</name>
    <dbReference type="NCBI Taxonomy" id="83212"/>
    <lineage>
        <taxon>Eukaryota</taxon>
        <taxon>Fungi</taxon>
        <taxon>Dikarya</taxon>
        <taxon>Ascomycota</taxon>
        <taxon>Pezizomycotina</taxon>
        <taxon>Sordariomycetes</taxon>
        <taxon>Hypocreomycetidae</taxon>
        <taxon>Hypocreales</taxon>
        <taxon>Clavicipitaceae</taxon>
        <taxon>Claviceps</taxon>
    </lineage>
</organism>
<sequence>MSDPSKSRIAIKLGGPSTSSSTPPSTSRPPPRGSLPPSTLGKRPRQTTTATAALGDESDSDSNSDAEHRQTRHEAITAFGHHGAETVRSPREDHQPPKRPYLIAKQPNRDWRSEMRAHRRPDNNNNNNNNNNPRAAPPQQQHEQKTGRLPSATQDQPRDPDESPKWGLILPQGHKPQADRGGTDDDDKTPTQAQERVSASPPARGPGPNPRPDDEEALNALLGPDKPSGPEKRIPAPSEDDVYRRDAARAGAASTLDDYEAMPVEEFGAALLRGMGWDGQPTGPKAKEVRRRPARLGLGAKESKHAEDLGAWNQKPPRPKLADYRRDESRRKDRQREDSYKRERDRERDRDPRRDRDRYTTERETHRDRRARRQ</sequence>
<gene>
    <name evidence="7" type="ORF">E4U42_004401</name>
</gene>
<keyword evidence="8" id="KW-1185">Reference proteome</keyword>
<evidence type="ECO:0000256" key="4">
    <source>
        <dbReference type="RuleBase" id="RU369096"/>
    </source>
</evidence>
<dbReference type="OrthoDB" id="5577072at2759"/>
<dbReference type="GO" id="GO:0000398">
    <property type="term" value="P:mRNA splicing, via spliceosome"/>
    <property type="evidence" value="ECO:0007669"/>
    <property type="project" value="UniProtKB-UniRule"/>
</dbReference>
<feature type="compositionally biased region" description="Basic and acidic residues" evidence="5">
    <location>
        <begin position="320"/>
        <end position="367"/>
    </location>
</feature>
<comment type="similarity">
    <text evidence="2 4">Belongs to the SPP2 family.</text>
</comment>
<dbReference type="EMBL" id="SRPY01000385">
    <property type="protein sequence ID" value="KAG5925333.1"/>
    <property type="molecule type" value="Genomic_DNA"/>
</dbReference>
<keyword evidence="4" id="KW-0747">Spliceosome</keyword>
<keyword evidence="4" id="KW-0507">mRNA processing</keyword>
<dbReference type="AlphaFoldDB" id="A0A8K0J7I8"/>
<feature type="compositionally biased region" description="Basic and acidic residues" evidence="5">
    <location>
        <begin position="82"/>
        <end position="96"/>
    </location>
</feature>
<feature type="compositionally biased region" description="Basic and acidic residues" evidence="5">
    <location>
        <begin position="107"/>
        <end position="122"/>
    </location>
</feature>
<feature type="domain" description="Spp2/MOS2 G-patch" evidence="6">
    <location>
        <begin position="253"/>
        <end position="303"/>
    </location>
</feature>
<dbReference type="PANTHER" id="PTHR15818:SF2">
    <property type="entry name" value="G-PATCH DOMAIN AND KOW MOTIFS-CONTAINING PROTEIN"/>
    <property type="match status" value="1"/>
</dbReference>
<name>A0A8K0J7I8_9HYPO</name>
<feature type="region of interest" description="Disordered" evidence="5">
    <location>
        <begin position="1"/>
        <end position="257"/>
    </location>
</feature>
<evidence type="ECO:0000313" key="7">
    <source>
        <dbReference type="EMBL" id="KAG5925333.1"/>
    </source>
</evidence>
<dbReference type="Pfam" id="PF12656">
    <property type="entry name" value="G-patch_2"/>
    <property type="match status" value="1"/>
</dbReference>
<dbReference type="InterPro" id="IPR045166">
    <property type="entry name" value="Spp2-like"/>
</dbReference>
<comment type="function">
    <text evidence="4">Involved in spliceosome maturation and the first step of pre-mRNA splicing.</text>
</comment>
<reference evidence="7" key="1">
    <citation type="journal article" date="2020" name="bioRxiv">
        <title>Whole genome comparisons of ergot fungi reveals the divergence and evolution of species within the genus Claviceps are the result of varying mechanisms driving genome evolution and host range expansion.</title>
        <authorList>
            <person name="Wyka S.A."/>
            <person name="Mondo S.J."/>
            <person name="Liu M."/>
            <person name="Dettman J."/>
            <person name="Nalam V."/>
            <person name="Broders K.D."/>
        </authorList>
    </citation>
    <scope>NUCLEOTIDE SEQUENCE</scope>
    <source>
        <strain evidence="7">CCC 489</strain>
    </source>
</reference>
<feature type="compositionally biased region" description="Low complexity" evidence="5">
    <location>
        <begin position="123"/>
        <end position="132"/>
    </location>
</feature>